<feature type="region of interest" description="Disordered" evidence="1">
    <location>
        <begin position="32"/>
        <end position="55"/>
    </location>
</feature>
<feature type="signal peptide" evidence="2">
    <location>
        <begin position="1"/>
        <end position="32"/>
    </location>
</feature>
<dbReference type="Proteomes" id="UP000670475">
    <property type="component" value="Unassembled WGS sequence"/>
</dbReference>
<dbReference type="Gene3D" id="2.30.30.40">
    <property type="entry name" value="SH3 Domains"/>
    <property type="match status" value="1"/>
</dbReference>
<protein>
    <submittedName>
        <fullName evidence="3">SH3 domain-containing protein</fullName>
    </submittedName>
</protein>
<evidence type="ECO:0000256" key="1">
    <source>
        <dbReference type="SAM" id="MobiDB-lite"/>
    </source>
</evidence>
<evidence type="ECO:0000313" key="3">
    <source>
        <dbReference type="EMBL" id="MBP0459926.1"/>
    </source>
</evidence>
<organism evidence="3 4">
    <name type="scientific">Streptomyces montanisoli</name>
    <dbReference type="NCBI Taxonomy" id="2798581"/>
    <lineage>
        <taxon>Bacteria</taxon>
        <taxon>Bacillati</taxon>
        <taxon>Actinomycetota</taxon>
        <taxon>Actinomycetes</taxon>
        <taxon>Kitasatosporales</taxon>
        <taxon>Streptomycetaceae</taxon>
        <taxon>Streptomyces</taxon>
    </lineage>
</organism>
<reference evidence="3" key="1">
    <citation type="submission" date="2021-03" db="EMBL/GenBank/DDBJ databases">
        <title>Whole genome sequence of Streptomyces bomunensis MMS17-BM035.</title>
        <authorList>
            <person name="Lee J.H."/>
        </authorList>
    </citation>
    <scope>NUCLEOTIDE SEQUENCE</scope>
    <source>
        <strain evidence="3">MMS17-BM035</strain>
    </source>
</reference>
<evidence type="ECO:0000313" key="4">
    <source>
        <dbReference type="Proteomes" id="UP000670475"/>
    </source>
</evidence>
<keyword evidence="2" id="KW-0732">Signal</keyword>
<gene>
    <name evidence="3" type="ORF">JFN87_20860</name>
</gene>
<dbReference type="RefSeq" id="WP_209342130.1">
    <property type="nucleotide sequence ID" value="NZ_JAGIQL010000092.1"/>
</dbReference>
<name>A0A940MGL2_9ACTN</name>
<sequence>MHASRVGRRAASALAGILIAGAASLAAVPANAASPVPDGQANPTHAQPAHHMAWQHPRGKVVARLPLSIRERATTDSRYLGSLRPGSIVELRCKKRGQNVDGNDLWYKLENHRGYSAARYIQNLSHVPWC</sequence>
<evidence type="ECO:0000256" key="2">
    <source>
        <dbReference type="SAM" id="SignalP"/>
    </source>
</evidence>
<dbReference type="EMBL" id="JAGIQL010000092">
    <property type="protein sequence ID" value="MBP0459926.1"/>
    <property type="molecule type" value="Genomic_DNA"/>
</dbReference>
<dbReference type="AlphaFoldDB" id="A0A940MGL2"/>
<accession>A0A940MGL2</accession>
<comment type="caution">
    <text evidence="3">The sequence shown here is derived from an EMBL/GenBank/DDBJ whole genome shotgun (WGS) entry which is preliminary data.</text>
</comment>
<feature type="chain" id="PRO_5037281180" evidence="2">
    <location>
        <begin position="33"/>
        <end position="130"/>
    </location>
</feature>
<keyword evidence="4" id="KW-1185">Reference proteome</keyword>
<proteinExistence type="predicted"/>